<dbReference type="Proteomes" id="UP000704467">
    <property type="component" value="Unassembled WGS sequence"/>
</dbReference>
<dbReference type="RefSeq" id="WP_078339897.1">
    <property type="nucleotide sequence ID" value="NZ_JBHEEQ010000023.1"/>
</dbReference>
<evidence type="ECO:0000313" key="1">
    <source>
        <dbReference type="EMBL" id="NKC03776.1"/>
    </source>
</evidence>
<evidence type="ECO:0000313" key="2">
    <source>
        <dbReference type="Proteomes" id="UP000704467"/>
    </source>
</evidence>
<reference evidence="1 2" key="1">
    <citation type="submission" date="2020-03" db="EMBL/GenBank/DDBJ databases">
        <title>Whole genome sequencing of clinical and environmental type strains of Ochrobactrum.</title>
        <authorList>
            <person name="Dharne M."/>
        </authorList>
    </citation>
    <scope>NUCLEOTIDE SEQUENCE [LARGE SCALE GENOMIC DNA]</scope>
    <source>
        <strain evidence="1 2">CIP 109452</strain>
    </source>
</reference>
<sequence>MLSQAKVDQLGITIDVYQKAAKQWVASGIYEGHHIVVENQTQGTAVSAWRDRALSVSDCGTAQ</sequence>
<organism evidence="1 2">
    <name type="scientific">Brucella haematophila</name>
    <dbReference type="NCBI Taxonomy" id="419474"/>
    <lineage>
        <taxon>Bacteria</taxon>
        <taxon>Pseudomonadati</taxon>
        <taxon>Pseudomonadota</taxon>
        <taxon>Alphaproteobacteria</taxon>
        <taxon>Hyphomicrobiales</taxon>
        <taxon>Brucellaceae</taxon>
        <taxon>Brucella/Ochrobactrum group</taxon>
        <taxon>Brucella</taxon>
    </lineage>
</organism>
<accession>A0ABX1DMY6</accession>
<keyword evidence="2" id="KW-1185">Reference proteome</keyword>
<comment type="caution">
    <text evidence="1">The sequence shown here is derived from an EMBL/GenBank/DDBJ whole genome shotgun (WGS) entry which is preliminary data.</text>
</comment>
<protein>
    <submittedName>
        <fullName evidence="1">Uncharacterized protein</fullName>
    </submittedName>
</protein>
<dbReference type="EMBL" id="JAAVLN010000001">
    <property type="protein sequence ID" value="NKC03776.1"/>
    <property type="molecule type" value="Genomic_DNA"/>
</dbReference>
<name>A0ABX1DMY6_9HYPH</name>
<proteinExistence type="predicted"/>
<gene>
    <name evidence="1" type="ORF">HED55_12340</name>
</gene>